<feature type="binding site" evidence="5">
    <location>
        <position position="186"/>
    </location>
    <ligand>
        <name>NAD(+)</name>
        <dbReference type="ChEBI" id="CHEBI:57540"/>
    </ligand>
</feature>
<dbReference type="InterPro" id="IPR036291">
    <property type="entry name" value="NAD(P)-bd_dom_sf"/>
</dbReference>
<dbReference type="SUPFAM" id="SSF53223">
    <property type="entry name" value="Aminoacid dehydrogenase-like, N-terminal domain"/>
    <property type="match status" value="1"/>
</dbReference>
<evidence type="ECO:0000256" key="4">
    <source>
        <dbReference type="PIRSR" id="PIRSR000185-1"/>
    </source>
</evidence>
<dbReference type="InterPro" id="IPR014362">
    <property type="entry name" value="Glu_DH"/>
</dbReference>
<dbReference type="InterPro" id="IPR006095">
    <property type="entry name" value="Glu/Leu/Phe/Val/Trp_DH"/>
</dbReference>
<evidence type="ECO:0000313" key="9">
    <source>
        <dbReference type="EMBL" id="OGL73326.1"/>
    </source>
</evidence>
<evidence type="ECO:0000256" key="6">
    <source>
        <dbReference type="PIRSR" id="PIRSR000185-3"/>
    </source>
</evidence>
<evidence type="ECO:0000256" key="5">
    <source>
        <dbReference type="PIRSR" id="PIRSR000185-2"/>
    </source>
</evidence>
<sequence length="410" mass="43700">MSAFQNAMKQLDDAAAVIAFDPAVFEILRHPQRTVETTFPVKMDDGASRIFSGYRVQYSNARGPYKGGIRYHPAVDMDEVMALAFWMTIKTAVVNVPFGGGKGGVTVDPKKLSLGERERMTRAFIRSIDDIIGSKKDVPAPDVGTGPEEMAWIADEVSRLRGVADPGVVTGKPIEAGGSEGRNKATAQGGMYALQAIRAAGDVPSPARVAVQGFGNAGQWIARLLAEGGDLVVGVSDSKGGIIKEDGLDVAAVTSHKEATGSVAGFPGAKTVTNAELLTGERDILVPSALENQITAENAPRLRAKLILELANGPTTPEADAILRERGIIVIPDVLANAGGVAVSYLEWEQNRTGAHWPESEVLERLATIMSEATVAVRERALRYGVDFRRAAFILALERLSEAIKSKGWV</sequence>
<dbReference type="GO" id="GO:0006538">
    <property type="term" value="P:L-glutamate catabolic process"/>
    <property type="evidence" value="ECO:0007669"/>
    <property type="project" value="TreeGrafter"/>
</dbReference>
<proteinExistence type="inferred from homology"/>
<name>A0A1F7U4X4_9BACT</name>
<dbReference type="Gene3D" id="3.40.50.720">
    <property type="entry name" value="NAD(P)-binding Rossmann-like Domain"/>
    <property type="match status" value="1"/>
</dbReference>
<dbReference type="InterPro" id="IPR006097">
    <property type="entry name" value="Glu/Leu/Phe/Val/Trp_DH_dimer"/>
</dbReference>
<dbReference type="PANTHER" id="PTHR11606">
    <property type="entry name" value="GLUTAMATE DEHYDROGENASE"/>
    <property type="match status" value="1"/>
</dbReference>
<organism evidence="9 10">
    <name type="scientific">Candidatus Uhrbacteria bacterium RIFCSPHIGHO2_02_FULL_57_19</name>
    <dbReference type="NCBI Taxonomy" id="1802391"/>
    <lineage>
        <taxon>Bacteria</taxon>
        <taxon>Candidatus Uhriibacteriota</taxon>
    </lineage>
</organism>
<feature type="active site" description="Proton donor" evidence="4">
    <location>
        <position position="102"/>
    </location>
</feature>
<evidence type="ECO:0000259" key="8">
    <source>
        <dbReference type="SMART" id="SM00839"/>
    </source>
</evidence>
<dbReference type="CDD" id="cd01076">
    <property type="entry name" value="NAD_bind_1_Glu_DH"/>
    <property type="match status" value="1"/>
</dbReference>
<feature type="domain" description="Glutamate/phenylalanine/leucine/valine/L-tryptophan dehydrogenase C-terminal" evidence="8">
    <location>
        <begin position="179"/>
        <end position="408"/>
    </location>
</feature>
<keyword evidence="5" id="KW-0547">Nucleotide-binding</keyword>
<dbReference type="InterPro" id="IPR033922">
    <property type="entry name" value="NAD_bind_Glu_DH"/>
</dbReference>
<dbReference type="PANTHER" id="PTHR11606:SF13">
    <property type="entry name" value="GLUTAMATE DEHYDROGENASE 1, MITOCHONDRIAL"/>
    <property type="match status" value="1"/>
</dbReference>
<dbReference type="STRING" id="1802391.A3D72_00435"/>
<evidence type="ECO:0000256" key="2">
    <source>
        <dbReference type="ARBA" id="ARBA00023002"/>
    </source>
</evidence>
<gene>
    <name evidence="9" type="ORF">A3D72_00435</name>
</gene>
<dbReference type="Gene3D" id="3.40.50.10860">
    <property type="entry name" value="Leucine Dehydrogenase, chain A, domain 1"/>
    <property type="match status" value="1"/>
</dbReference>
<accession>A0A1F7U4X4</accession>
<dbReference type="PROSITE" id="PS00074">
    <property type="entry name" value="GLFV_DEHYDROGENASE"/>
    <property type="match status" value="1"/>
</dbReference>
<dbReference type="InterPro" id="IPR046346">
    <property type="entry name" value="Aminoacid_DH-like_N_sf"/>
</dbReference>
<evidence type="ECO:0000256" key="3">
    <source>
        <dbReference type="PIRNR" id="PIRNR000185"/>
    </source>
</evidence>
<dbReference type="Proteomes" id="UP000176303">
    <property type="component" value="Unassembled WGS sequence"/>
</dbReference>
<evidence type="ECO:0000256" key="7">
    <source>
        <dbReference type="RuleBase" id="RU004417"/>
    </source>
</evidence>
<dbReference type="GO" id="GO:0004352">
    <property type="term" value="F:glutamate dehydrogenase (NAD+) activity"/>
    <property type="evidence" value="ECO:0007669"/>
    <property type="project" value="TreeGrafter"/>
</dbReference>
<reference evidence="9 10" key="1">
    <citation type="journal article" date="2016" name="Nat. Commun.">
        <title>Thousands of microbial genomes shed light on interconnected biogeochemical processes in an aquifer system.</title>
        <authorList>
            <person name="Anantharaman K."/>
            <person name="Brown C.T."/>
            <person name="Hug L.A."/>
            <person name="Sharon I."/>
            <person name="Castelle C.J."/>
            <person name="Probst A.J."/>
            <person name="Thomas B.C."/>
            <person name="Singh A."/>
            <person name="Wilkins M.J."/>
            <person name="Karaoz U."/>
            <person name="Brodie E.L."/>
            <person name="Williams K.H."/>
            <person name="Hubbard S.S."/>
            <person name="Banfield J.F."/>
        </authorList>
    </citation>
    <scope>NUCLEOTIDE SEQUENCE [LARGE SCALE GENOMIC DNA]</scope>
</reference>
<dbReference type="Pfam" id="PF02812">
    <property type="entry name" value="ELFV_dehydrog_N"/>
    <property type="match status" value="1"/>
</dbReference>
<feature type="binding site" evidence="5">
    <location>
        <position position="90"/>
    </location>
    <ligand>
        <name>substrate</name>
    </ligand>
</feature>
<dbReference type="FunFam" id="3.40.50.10860:FF:000003">
    <property type="entry name" value="Glutamate dehydrogenase"/>
    <property type="match status" value="1"/>
</dbReference>
<dbReference type="InterPro" id="IPR006096">
    <property type="entry name" value="Glu/Leu/Phe/Val/Trp_DH_C"/>
</dbReference>
<protein>
    <recommendedName>
        <fullName evidence="3">Glutamate dehydrogenase</fullName>
    </recommendedName>
</protein>
<comment type="caution">
    <text evidence="9">The sequence shown here is derived from an EMBL/GenBank/DDBJ whole genome shotgun (WGS) entry which is preliminary data.</text>
</comment>
<dbReference type="EMBL" id="MGDZ01000036">
    <property type="protein sequence ID" value="OGL73326.1"/>
    <property type="molecule type" value="Genomic_DNA"/>
</dbReference>
<feature type="binding site" evidence="5">
    <location>
        <position position="344"/>
    </location>
    <ligand>
        <name>substrate</name>
    </ligand>
</feature>
<dbReference type="AlphaFoldDB" id="A0A1F7U4X4"/>
<dbReference type="PIRSF" id="PIRSF000185">
    <property type="entry name" value="Glu_DH"/>
    <property type="match status" value="1"/>
</dbReference>
<dbReference type="SMART" id="SM00839">
    <property type="entry name" value="ELFV_dehydrog"/>
    <property type="match status" value="1"/>
</dbReference>
<comment type="similarity">
    <text evidence="1 3 7">Belongs to the Glu/Leu/Phe/Val dehydrogenases family.</text>
</comment>
<keyword evidence="2 3" id="KW-0560">Oxidoreductase</keyword>
<feature type="binding site" evidence="5">
    <location>
        <position position="216"/>
    </location>
    <ligand>
        <name>NAD(+)</name>
        <dbReference type="ChEBI" id="CHEBI:57540"/>
    </ligand>
</feature>
<keyword evidence="5" id="KW-0520">NAD</keyword>
<dbReference type="InterPro" id="IPR033524">
    <property type="entry name" value="Glu/Leu/Phe/Val_DH_AS"/>
</dbReference>
<feature type="site" description="Important for catalysis" evidence="6">
    <location>
        <position position="142"/>
    </location>
</feature>
<dbReference type="PRINTS" id="PR00082">
    <property type="entry name" value="GLFDHDRGNASE"/>
</dbReference>
<dbReference type="Pfam" id="PF00208">
    <property type="entry name" value="ELFV_dehydrog"/>
    <property type="match status" value="1"/>
</dbReference>
<evidence type="ECO:0000313" key="10">
    <source>
        <dbReference type="Proteomes" id="UP000176303"/>
    </source>
</evidence>
<dbReference type="SUPFAM" id="SSF51735">
    <property type="entry name" value="NAD(P)-binding Rossmann-fold domains"/>
    <property type="match status" value="1"/>
</dbReference>
<feature type="binding site" evidence="5">
    <location>
        <position position="66"/>
    </location>
    <ligand>
        <name>substrate</name>
    </ligand>
</feature>
<dbReference type="GO" id="GO:0000166">
    <property type="term" value="F:nucleotide binding"/>
    <property type="evidence" value="ECO:0007669"/>
    <property type="project" value="UniProtKB-KW"/>
</dbReference>
<evidence type="ECO:0000256" key="1">
    <source>
        <dbReference type="ARBA" id="ARBA00006382"/>
    </source>
</evidence>